<feature type="region of interest" description="Disordered" evidence="1">
    <location>
        <begin position="1"/>
        <end position="21"/>
    </location>
</feature>
<sequence length="116" mass="13104">MVPSNLEDKPSSPPPPPLPSCNEPKPLILSSQFEFDKRTSWAIGFRSYELPMDLGLAFVVVTIVDGFSSMCLLLPWITSLRFAKDLEHPDFPPVDVDDFFVLVTILLKFFLGKFRS</sequence>
<name>A0ABQ4Z742_9ASTR</name>
<dbReference type="EMBL" id="BQNB010011058">
    <property type="protein sequence ID" value="GJS85551.1"/>
    <property type="molecule type" value="Genomic_DNA"/>
</dbReference>
<keyword evidence="2" id="KW-1133">Transmembrane helix</keyword>
<dbReference type="Proteomes" id="UP001151760">
    <property type="component" value="Unassembled WGS sequence"/>
</dbReference>
<evidence type="ECO:0000313" key="4">
    <source>
        <dbReference type="Proteomes" id="UP001151760"/>
    </source>
</evidence>
<reference evidence="3" key="2">
    <citation type="submission" date="2022-01" db="EMBL/GenBank/DDBJ databases">
        <authorList>
            <person name="Yamashiro T."/>
            <person name="Shiraishi A."/>
            <person name="Satake H."/>
            <person name="Nakayama K."/>
        </authorList>
    </citation>
    <scope>NUCLEOTIDE SEQUENCE</scope>
</reference>
<proteinExistence type="predicted"/>
<evidence type="ECO:0000313" key="3">
    <source>
        <dbReference type="EMBL" id="GJS85551.1"/>
    </source>
</evidence>
<feature type="transmembrane region" description="Helical" evidence="2">
    <location>
        <begin position="54"/>
        <end position="78"/>
    </location>
</feature>
<feature type="compositionally biased region" description="Basic and acidic residues" evidence="1">
    <location>
        <begin position="1"/>
        <end position="10"/>
    </location>
</feature>
<organism evidence="3 4">
    <name type="scientific">Tanacetum coccineum</name>
    <dbReference type="NCBI Taxonomy" id="301880"/>
    <lineage>
        <taxon>Eukaryota</taxon>
        <taxon>Viridiplantae</taxon>
        <taxon>Streptophyta</taxon>
        <taxon>Embryophyta</taxon>
        <taxon>Tracheophyta</taxon>
        <taxon>Spermatophyta</taxon>
        <taxon>Magnoliopsida</taxon>
        <taxon>eudicotyledons</taxon>
        <taxon>Gunneridae</taxon>
        <taxon>Pentapetalae</taxon>
        <taxon>asterids</taxon>
        <taxon>campanulids</taxon>
        <taxon>Asterales</taxon>
        <taxon>Asteraceae</taxon>
        <taxon>Asteroideae</taxon>
        <taxon>Anthemideae</taxon>
        <taxon>Anthemidinae</taxon>
        <taxon>Tanacetum</taxon>
    </lineage>
</organism>
<comment type="caution">
    <text evidence="3">The sequence shown here is derived from an EMBL/GenBank/DDBJ whole genome shotgun (WGS) entry which is preliminary data.</text>
</comment>
<keyword evidence="2" id="KW-0472">Membrane</keyword>
<evidence type="ECO:0000256" key="1">
    <source>
        <dbReference type="SAM" id="MobiDB-lite"/>
    </source>
</evidence>
<keyword evidence="2" id="KW-0812">Transmembrane</keyword>
<reference evidence="3" key="1">
    <citation type="journal article" date="2022" name="Int. J. Mol. Sci.">
        <title>Draft Genome of Tanacetum Coccineum: Genomic Comparison of Closely Related Tanacetum-Family Plants.</title>
        <authorList>
            <person name="Yamashiro T."/>
            <person name="Shiraishi A."/>
            <person name="Nakayama K."/>
            <person name="Satake H."/>
        </authorList>
    </citation>
    <scope>NUCLEOTIDE SEQUENCE</scope>
</reference>
<accession>A0ABQ4Z742</accession>
<evidence type="ECO:0000256" key="2">
    <source>
        <dbReference type="SAM" id="Phobius"/>
    </source>
</evidence>
<keyword evidence="4" id="KW-1185">Reference proteome</keyword>
<protein>
    <submittedName>
        <fullName evidence="3">Uncharacterized protein</fullName>
    </submittedName>
</protein>
<gene>
    <name evidence="3" type="ORF">Tco_0752092</name>
</gene>